<evidence type="ECO:0000313" key="4">
    <source>
        <dbReference type="WBParaSite" id="BTMF_0001327701-mRNA-1"/>
    </source>
</evidence>
<dbReference type="SUPFAM" id="SSF48065">
    <property type="entry name" value="DBL homology domain (DH-domain)"/>
    <property type="match status" value="1"/>
</dbReference>
<accession>A0A0R3QZV3</accession>
<dbReference type="WBParaSite" id="BTMF_0001327701-mRNA-1">
    <property type="protein sequence ID" value="BTMF_0001327701-mRNA-1"/>
    <property type="gene ID" value="BTMF_0001327701"/>
</dbReference>
<dbReference type="PROSITE" id="PS50010">
    <property type="entry name" value="DH_2"/>
    <property type="match status" value="1"/>
</dbReference>
<evidence type="ECO:0000259" key="1">
    <source>
        <dbReference type="PROSITE" id="PS50010"/>
    </source>
</evidence>
<dbReference type="AlphaFoldDB" id="A0A0R3QZV3"/>
<reference evidence="2 3" key="2">
    <citation type="submission" date="2018-11" db="EMBL/GenBank/DDBJ databases">
        <authorList>
            <consortium name="Pathogen Informatics"/>
        </authorList>
    </citation>
    <scope>NUCLEOTIDE SEQUENCE [LARGE SCALE GENOMIC DNA]</scope>
</reference>
<dbReference type="GO" id="GO:0005085">
    <property type="term" value="F:guanyl-nucleotide exchange factor activity"/>
    <property type="evidence" value="ECO:0007669"/>
    <property type="project" value="InterPro"/>
</dbReference>
<evidence type="ECO:0000313" key="3">
    <source>
        <dbReference type="Proteomes" id="UP000280834"/>
    </source>
</evidence>
<reference evidence="4" key="1">
    <citation type="submission" date="2017-02" db="UniProtKB">
        <authorList>
            <consortium name="WormBaseParasite"/>
        </authorList>
    </citation>
    <scope>IDENTIFICATION</scope>
</reference>
<name>A0A0R3QZV3_9BILA</name>
<keyword evidence="3" id="KW-1185">Reference proteome</keyword>
<dbReference type="InterPro" id="IPR000219">
    <property type="entry name" value="DH_dom"/>
</dbReference>
<dbReference type="Proteomes" id="UP000280834">
    <property type="component" value="Unassembled WGS sequence"/>
</dbReference>
<organism evidence="4">
    <name type="scientific">Brugia timori</name>
    <dbReference type="NCBI Taxonomy" id="42155"/>
    <lineage>
        <taxon>Eukaryota</taxon>
        <taxon>Metazoa</taxon>
        <taxon>Ecdysozoa</taxon>
        <taxon>Nematoda</taxon>
        <taxon>Chromadorea</taxon>
        <taxon>Rhabditida</taxon>
        <taxon>Spirurina</taxon>
        <taxon>Spiruromorpha</taxon>
        <taxon>Filarioidea</taxon>
        <taxon>Onchocercidae</taxon>
        <taxon>Brugia</taxon>
    </lineage>
</organism>
<protein>
    <submittedName>
        <fullName evidence="4">DH domain-containing protein</fullName>
    </submittedName>
</protein>
<gene>
    <name evidence="2" type="ORF">BTMF_LOCUS11289</name>
</gene>
<evidence type="ECO:0000313" key="2">
    <source>
        <dbReference type="EMBL" id="VDO38589.1"/>
    </source>
</evidence>
<sequence>MIENILTLAQFPFLFGIYTLHELLDTEVKYCHDLTQCYEIFSQGLKDIINTDLASQLFLNFEQLISVSTSIANALEQLSPG</sequence>
<dbReference type="InterPro" id="IPR035899">
    <property type="entry name" value="DBL_dom_sf"/>
</dbReference>
<feature type="domain" description="DH" evidence="1">
    <location>
        <begin position="20"/>
        <end position="81"/>
    </location>
</feature>
<dbReference type="EMBL" id="UZAG01018208">
    <property type="protein sequence ID" value="VDO38589.1"/>
    <property type="molecule type" value="Genomic_DNA"/>
</dbReference>
<dbReference type="STRING" id="42155.A0A0R3QZV3"/>
<dbReference type="Gene3D" id="1.20.900.10">
    <property type="entry name" value="Dbl homology (DH) domain"/>
    <property type="match status" value="1"/>
</dbReference>
<proteinExistence type="predicted"/>
<dbReference type="Pfam" id="PF00621">
    <property type="entry name" value="RhoGEF"/>
    <property type="match status" value="1"/>
</dbReference>